<accession>A0A8H7PUX4</accession>
<comment type="caution">
    <text evidence="2">The sequence shown here is derived from an EMBL/GenBank/DDBJ whole genome shotgun (WGS) entry which is preliminary data.</text>
</comment>
<feature type="region of interest" description="Disordered" evidence="1">
    <location>
        <begin position="121"/>
        <end position="140"/>
    </location>
</feature>
<gene>
    <name evidence="2" type="ORF">INT43_003731</name>
</gene>
<dbReference type="OrthoDB" id="2444645at2759"/>
<sequence length="363" mass="40752">MTNEQQHYYEKPDAVDENQVYEKPNTLEEPKKFKGEDIVGSALYGLSVNEYDKQYSALEVSDNNTPMSPQQSPAPVAESSSTHVLNVSVVDVQKPNTPKKATATDPEAPTQSAITVPTTEIPSIPKPELESTPTDVDTTRAETRRVETLNSTVLQINKHSFLKPQNHDVYLDGTKKIRYRKIQSHSYHWGFQNVLFSIPLEKQKDKGTAVAETKRQAYQNQIEMLWGKSIGETKPKSDQSEFVNMTTTTLMFIYQFQYNSKTIRWTRPTILSHNLICELIEEPEVSHNNRKLVAEFDSYGMGYLVNVGKLKMNNSVMAEITQNSNLQDLEALLVISCCTLVDLMREVVEKAIGISNGGVAGSA</sequence>
<feature type="compositionally biased region" description="Polar residues" evidence="1">
    <location>
        <begin position="61"/>
        <end position="85"/>
    </location>
</feature>
<evidence type="ECO:0000313" key="3">
    <source>
        <dbReference type="Proteomes" id="UP000654370"/>
    </source>
</evidence>
<dbReference type="Proteomes" id="UP000654370">
    <property type="component" value="Unassembled WGS sequence"/>
</dbReference>
<evidence type="ECO:0000256" key="1">
    <source>
        <dbReference type="SAM" id="MobiDB-lite"/>
    </source>
</evidence>
<keyword evidence="3" id="KW-1185">Reference proteome</keyword>
<dbReference type="AlphaFoldDB" id="A0A8H7PUX4"/>
<name>A0A8H7PUX4_MORIS</name>
<evidence type="ECO:0000313" key="2">
    <source>
        <dbReference type="EMBL" id="KAG2179944.1"/>
    </source>
</evidence>
<dbReference type="EMBL" id="JAEPQZ010000006">
    <property type="protein sequence ID" value="KAG2179944.1"/>
    <property type="molecule type" value="Genomic_DNA"/>
</dbReference>
<proteinExistence type="predicted"/>
<feature type="region of interest" description="Disordered" evidence="1">
    <location>
        <begin position="57"/>
        <end position="112"/>
    </location>
</feature>
<feature type="region of interest" description="Disordered" evidence="1">
    <location>
        <begin position="1"/>
        <end position="34"/>
    </location>
</feature>
<organism evidence="2 3">
    <name type="scientific">Mortierella isabellina</name>
    <name type="common">Filamentous fungus</name>
    <name type="synonym">Umbelopsis isabellina</name>
    <dbReference type="NCBI Taxonomy" id="91625"/>
    <lineage>
        <taxon>Eukaryota</taxon>
        <taxon>Fungi</taxon>
        <taxon>Fungi incertae sedis</taxon>
        <taxon>Mucoromycota</taxon>
        <taxon>Mucoromycotina</taxon>
        <taxon>Umbelopsidomycetes</taxon>
        <taxon>Umbelopsidales</taxon>
        <taxon>Umbelopsidaceae</taxon>
        <taxon>Umbelopsis</taxon>
    </lineage>
</organism>
<reference evidence="2" key="1">
    <citation type="submission" date="2020-12" db="EMBL/GenBank/DDBJ databases">
        <title>Metabolic potential, ecology and presence of endohyphal bacteria is reflected in genomic diversity of Mucoromycotina.</title>
        <authorList>
            <person name="Muszewska A."/>
            <person name="Okrasinska A."/>
            <person name="Steczkiewicz K."/>
            <person name="Drgas O."/>
            <person name="Orlowska M."/>
            <person name="Perlinska-Lenart U."/>
            <person name="Aleksandrzak-Piekarczyk T."/>
            <person name="Szatraj K."/>
            <person name="Zielenkiewicz U."/>
            <person name="Pilsyk S."/>
            <person name="Malc E."/>
            <person name="Mieczkowski P."/>
            <person name="Kruszewska J.S."/>
            <person name="Biernat P."/>
            <person name="Pawlowska J."/>
        </authorList>
    </citation>
    <scope>NUCLEOTIDE SEQUENCE</scope>
    <source>
        <strain evidence="2">WA0000067209</strain>
    </source>
</reference>
<feature type="compositionally biased region" description="Basic and acidic residues" evidence="1">
    <location>
        <begin position="25"/>
        <end position="34"/>
    </location>
</feature>
<protein>
    <submittedName>
        <fullName evidence="2">Uncharacterized protein</fullName>
    </submittedName>
</protein>